<evidence type="ECO:0000256" key="6">
    <source>
        <dbReference type="ARBA" id="ARBA00022500"/>
    </source>
</evidence>
<feature type="domain" description="Flagellar motor switch protein FliG C-terminal" evidence="10">
    <location>
        <begin position="225"/>
        <end position="331"/>
    </location>
</feature>
<comment type="similarity">
    <text evidence="3">Belongs to the FliG family.</text>
</comment>
<evidence type="ECO:0000313" key="14">
    <source>
        <dbReference type="Proteomes" id="UP000075374"/>
    </source>
</evidence>
<evidence type="ECO:0000259" key="10">
    <source>
        <dbReference type="Pfam" id="PF01706"/>
    </source>
</evidence>
<gene>
    <name evidence="13" type="primary">fliG</name>
    <name evidence="13" type="ORF">CLCOL_03790</name>
</gene>
<keyword evidence="7" id="KW-0283">Flagellar rotation</keyword>
<evidence type="ECO:0000256" key="3">
    <source>
        <dbReference type="ARBA" id="ARBA00010299"/>
    </source>
</evidence>
<keyword evidence="8" id="KW-0472">Membrane</keyword>
<reference evidence="13 14" key="1">
    <citation type="submission" date="2016-02" db="EMBL/GenBank/DDBJ databases">
        <title>Genome sequence of Clostridium colicanis DSM 13634.</title>
        <authorList>
            <person name="Poehlein A."/>
            <person name="Daniel R."/>
        </authorList>
    </citation>
    <scope>NUCLEOTIDE SEQUENCE [LARGE SCALE GENOMIC DNA]</scope>
    <source>
        <strain evidence="13 14">DSM 13634</strain>
    </source>
</reference>
<dbReference type="Proteomes" id="UP000075374">
    <property type="component" value="Unassembled WGS sequence"/>
</dbReference>
<dbReference type="InterPro" id="IPR000090">
    <property type="entry name" value="Flg_Motor_Flig"/>
</dbReference>
<evidence type="ECO:0000256" key="4">
    <source>
        <dbReference type="ARBA" id="ARBA00021870"/>
    </source>
</evidence>
<dbReference type="PRINTS" id="PR00954">
    <property type="entry name" value="FLGMOTORFLIG"/>
</dbReference>
<dbReference type="AlphaFoldDB" id="A0A151AQ25"/>
<proteinExistence type="inferred from homology"/>
<name>A0A151AQ25_9CLOT</name>
<dbReference type="GO" id="GO:0006935">
    <property type="term" value="P:chemotaxis"/>
    <property type="evidence" value="ECO:0007669"/>
    <property type="project" value="UniProtKB-KW"/>
</dbReference>
<dbReference type="GO" id="GO:0009425">
    <property type="term" value="C:bacterial-type flagellum basal body"/>
    <property type="evidence" value="ECO:0007669"/>
    <property type="project" value="UniProtKB-SubCell"/>
</dbReference>
<dbReference type="InterPro" id="IPR011002">
    <property type="entry name" value="FliG_a-hlx"/>
</dbReference>
<dbReference type="PANTHER" id="PTHR30534">
    <property type="entry name" value="FLAGELLAR MOTOR SWITCH PROTEIN FLIG"/>
    <property type="match status" value="1"/>
</dbReference>
<dbReference type="Pfam" id="PF01706">
    <property type="entry name" value="FliG_C"/>
    <property type="match status" value="1"/>
</dbReference>
<keyword evidence="13" id="KW-0969">Cilium</keyword>
<dbReference type="GO" id="GO:0003774">
    <property type="term" value="F:cytoskeletal motor activity"/>
    <property type="evidence" value="ECO:0007669"/>
    <property type="project" value="InterPro"/>
</dbReference>
<evidence type="ECO:0000313" key="13">
    <source>
        <dbReference type="EMBL" id="KYH29741.1"/>
    </source>
</evidence>
<dbReference type="InterPro" id="IPR023087">
    <property type="entry name" value="Flg_Motor_Flig_C"/>
</dbReference>
<organism evidence="13 14">
    <name type="scientific">Clostridium colicanis DSM 13634</name>
    <dbReference type="NCBI Taxonomy" id="1121305"/>
    <lineage>
        <taxon>Bacteria</taxon>
        <taxon>Bacillati</taxon>
        <taxon>Bacillota</taxon>
        <taxon>Clostridia</taxon>
        <taxon>Eubacteriales</taxon>
        <taxon>Clostridiaceae</taxon>
        <taxon>Clostridium</taxon>
    </lineage>
</organism>
<evidence type="ECO:0000256" key="9">
    <source>
        <dbReference type="ARBA" id="ARBA00023143"/>
    </source>
</evidence>
<dbReference type="STRING" id="1121305.CLCOL_03790"/>
<dbReference type="PATRIC" id="fig|1121305.3.peg.380"/>
<keyword evidence="14" id="KW-1185">Reference proteome</keyword>
<feature type="domain" description="Flagellar motor switch protein FliG N-terminal" evidence="12">
    <location>
        <begin position="10"/>
        <end position="114"/>
    </location>
</feature>
<protein>
    <recommendedName>
        <fullName evidence="4">Flagellar motor switch protein FliG</fullName>
    </recommendedName>
</protein>
<sequence length="341" mass="38107">MMTRMAKENKLTGVQKAAILFITLGPEIASGIIKRMTDSEIQKITYEIANITAVKQEQRAEILKEFVEMNRAKDYILEGGFEYAKTLLGKALGSQRANEILEKVTEATQQYRPFAIARKADAHQLLNIISNEHPQTIALILCYLQPDKAGQIIGELPEDIQTEVAFRIASMDNTSPMVIKEIEKVLNSKLSSVVRTDMTTIGGVDTLVDILNQVDRTTEKNITEGLEREDPDLAEKIKQSMFVFDDIITLDDVSIQRVLREVESKDLALALKGCSEEVANCIFRNQSKRAAASLKEDIEFLGPVRLMDVEKAQQKIVSIIRRLEDAGEIILSRGGEDAIIL</sequence>
<dbReference type="GO" id="GO:0071973">
    <property type="term" value="P:bacterial-type flagellum-dependent cell motility"/>
    <property type="evidence" value="ECO:0007669"/>
    <property type="project" value="InterPro"/>
</dbReference>
<evidence type="ECO:0000259" key="11">
    <source>
        <dbReference type="Pfam" id="PF14841"/>
    </source>
</evidence>
<dbReference type="EMBL" id="LTBB01000002">
    <property type="protein sequence ID" value="KYH29741.1"/>
    <property type="molecule type" value="Genomic_DNA"/>
</dbReference>
<evidence type="ECO:0000256" key="7">
    <source>
        <dbReference type="ARBA" id="ARBA00022779"/>
    </source>
</evidence>
<comment type="caution">
    <text evidence="13">The sequence shown here is derived from an EMBL/GenBank/DDBJ whole genome shotgun (WGS) entry which is preliminary data.</text>
</comment>
<dbReference type="Pfam" id="PF14841">
    <property type="entry name" value="FliG_M"/>
    <property type="match status" value="1"/>
</dbReference>
<dbReference type="SUPFAM" id="SSF48029">
    <property type="entry name" value="FliG"/>
    <property type="match status" value="2"/>
</dbReference>
<evidence type="ECO:0000256" key="5">
    <source>
        <dbReference type="ARBA" id="ARBA00022475"/>
    </source>
</evidence>
<dbReference type="NCBIfam" id="TIGR00207">
    <property type="entry name" value="fliG"/>
    <property type="match status" value="1"/>
</dbReference>
<accession>A0A151AQ25</accession>
<feature type="domain" description="Flagellar motor switch protein FliG middle" evidence="11">
    <location>
        <begin position="123"/>
        <end position="195"/>
    </location>
</feature>
<dbReference type="Gene3D" id="1.10.220.30">
    <property type="match status" value="3"/>
</dbReference>
<dbReference type="FunFam" id="1.10.220.30:FF:000001">
    <property type="entry name" value="Flagellar motor switch protein FliG"/>
    <property type="match status" value="1"/>
</dbReference>
<keyword evidence="6" id="KW-0145">Chemotaxis</keyword>
<comment type="subcellular location">
    <subcellularLocation>
        <location evidence="1">Bacterial flagellum basal body</location>
    </subcellularLocation>
    <subcellularLocation>
        <location evidence="2">Cell membrane</location>
        <topology evidence="2">Peripheral membrane protein</topology>
        <orientation evidence="2">Cytoplasmic side</orientation>
    </subcellularLocation>
</comment>
<dbReference type="GO" id="GO:0005886">
    <property type="term" value="C:plasma membrane"/>
    <property type="evidence" value="ECO:0007669"/>
    <property type="project" value="UniProtKB-SubCell"/>
</dbReference>
<dbReference type="PANTHER" id="PTHR30534:SF0">
    <property type="entry name" value="FLAGELLAR MOTOR SWITCH PROTEIN FLIG"/>
    <property type="match status" value="1"/>
</dbReference>
<dbReference type="PIRSF" id="PIRSF003161">
    <property type="entry name" value="FliG"/>
    <property type="match status" value="1"/>
</dbReference>
<keyword evidence="13" id="KW-0966">Cell projection</keyword>
<keyword evidence="13" id="KW-0282">Flagellum</keyword>
<dbReference type="InterPro" id="IPR032779">
    <property type="entry name" value="FliG_M"/>
</dbReference>
<dbReference type="InterPro" id="IPR028263">
    <property type="entry name" value="FliG_N"/>
</dbReference>
<keyword evidence="9" id="KW-0975">Bacterial flagellum</keyword>
<keyword evidence="5" id="KW-1003">Cell membrane</keyword>
<evidence type="ECO:0000256" key="8">
    <source>
        <dbReference type="ARBA" id="ARBA00023136"/>
    </source>
</evidence>
<evidence type="ECO:0000256" key="1">
    <source>
        <dbReference type="ARBA" id="ARBA00004117"/>
    </source>
</evidence>
<dbReference type="Pfam" id="PF14842">
    <property type="entry name" value="FliG_N"/>
    <property type="match status" value="1"/>
</dbReference>
<evidence type="ECO:0000259" key="12">
    <source>
        <dbReference type="Pfam" id="PF14842"/>
    </source>
</evidence>
<evidence type="ECO:0000256" key="2">
    <source>
        <dbReference type="ARBA" id="ARBA00004413"/>
    </source>
</evidence>